<dbReference type="Proteomes" id="UP000005627">
    <property type="component" value="Chromosome 6"/>
</dbReference>
<dbReference type="Pfam" id="PF04676">
    <property type="entry name" value="CwfJ_C_2"/>
    <property type="match status" value="1"/>
</dbReference>
<organism evidence="3 4">
    <name type="scientific">Torulaspora delbrueckii</name>
    <name type="common">Yeast</name>
    <name type="synonym">Candida colliculosa</name>
    <dbReference type="NCBI Taxonomy" id="4950"/>
    <lineage>
        <taxon>Eukaryota</taxon>
        <taxon>Fungi</taxon>
        <taxon>Dikarya</taxon>
        <taxon>Ascomycota</taxon>
        <taxon>Saccharomycotina</taxon>
        <taxon>Saccharomycetes</taxon>
        <taxon>Saccharomycetales</taxon>
        <taxon>Saccharomycetaceae</taxon>
        <taxon>Torulaspora</taxon>
    </lineage>
</organism>
<evidence type="ECO:0000259" key="1">
    <source>
        <dbReference type="Pfam" id="PF04676"/>
    </source>
</evidence>
<keyword evidence="4" id="KW-1185">Reference proteome</keyword>
<dbReference type="InterPro" id="IPR040194">
    <property type="entry name" value="Cwf19-like"/>
</dbReference>
<dbReference type="PANTHER" id="PTHR12072">
    <property type="entry name" value="CWF19, CELL CYCLE CONTROL PROTEIN"/>
    <property type="match status" value="1"/>
</dbReference>
<dbReference type="HOGENOM" id="CLU_019955_0_0_1"/>
<sequence length="496" mass="56642">MTKAKILTVHLSSDDLNAVIEKIRKLNTNAGPFDHVLLLGDFDPQFENICMTGTPPIVSLSSTRALQAGTKKDYMTSQNLFGIRKLTDKLQVGYIILDNNELVDAKESILSVFNEAHQRIDILVTTAWSVSCAEKNPNILGNGVIDEIVKKVKPRYHFATGDAKSFIEFEPFAWPDGKYATRFINLPTYQSKSKWAYAFNIGTDESASEELPRNLIENPYLINPSRKRLLETDHETDGTTTGPKKPKTVLPTDCHFCFTNPNVEDHMFVSISDHAYLTTAKGPLSVPRGDMDFSGHCLLIPIEHIPKLNMGQEKFLKSESVKELNSYEKSIVNMNYKKFDMSSAVFEIHSDRSIHFHKQLIPVPKYLIMKFHDALQRQVHLNNERYKSNAKLDFKTFNSQDDSEYLDIVNDQKQNYLKFTVYETSGSVPTIYISTIQPEDRVDLQFGRRVVAFLLRLPKRVNWSSSACKQSKEQEEEEVRKFQKGYSDFDIANKAE</sequence>
<dbReference type="SUPFAM" id="SSF54197">
    <property type="entry name" value="HIT-like"/>
    <property type="match status" value="1"/>
</dbReference>
<dbReference type="AlphaFoldDB" id="G8ZWY0"/>
<evidence type="ECO:0000259" key="2">
    <source>
        <dbReference type="Pfam" id="PF04677"/>
    </source>
</evidence>
<dbReference type="KEGG" id="tdl:TDEL_0F03130"/>
<dbReference type="InterPro" id="IPR006768">
    <property type="entry name" value="Cwf19-like_C_dom-1"/>
</dbReference>
<evidence type="ECO:0000313" key="4">
    <source>
        <dbReference type="Proteomes" id="UP000005627"/>
    </source>
</evidence>
<name>G8ZWY0_TORDE</name>
<dbReference type="eggNOG" id="KOG2476">
    <property type="taxonomic scope" value="Eukaryota"/>
</dbReference>
<feature type="domain" description="Cwf19-like protein C-terminal" evidence="1">
    <location>
        <begin position="408"/>
        <end position="490"/>
    </location>
</feature>
<dbReference type="InParanoid" id="G8ZWY0"/>
<dbReference type="EMBL" id="HE616747">
    <property type="protein sequence ID" value="CCE93124.1"/>
    <property type="molecule type" value="Genomic_DNA"/>
</dbReference>
<dbReference type="GO" id="GO:0005829">
    <property type="term" value="C:cytosol"/>
    <property type="evidence" value="ECO:0007669"/>
    <property type="project" value="EnsemblFungi"/>
</dbReference>
<dbReference type="FunCoup" id="G8ZWY0">
    <property type="interactions" value="1200"/>
</dbReference>
<dbReference type="OrthoDB" id="4068561at2759"/>
<dbReference type="GO" id="GO:0000398">
    <property type="term" value="P:mRNA splicing, via spliceosome"/>
    <property type="evidence" value="ECO:0007669"/>
    <property type="project" value="EnsemblFungi"/>
</dbReference>
<dbReference type="RefSeq" id="XP_003682335.1">
    <property type="nucleotide sequence ID" value="XM_003682287.1"/>
</dbReference>
<dbReference type="PANTHER" id="PTHR12072:SF4">
    <property type="entry name" value="CWF19-LIKE PROTEIN 1"/>
    <property type="match status" value="1"/>
</dbReference>
<dbReference type="GO" id="GO:0071014">
    <property type="term" value="C:post-mRNA release spliceosomal complex"/>
    <property type="evidence" value="ECO:0007669"/>
    <property type="project" value="TreeGrafter"/>
</dbReference>
<dbReference type="GeneID" id="11501663"/>
<dbReference type="STRING" id="1076872.G8ZWY0"/>
<accession>G8ZWY0</accession>
<evidence type="ECO:0000313" key="3">
    <source>
        <dbReference type="EMBL" id="CCE93124.1"/>
    </source>
</evidence>
<dbReference type="Pfam" id="PF04677">
    <property type="entry name" value="CwfJ_C_1"/>
    <property type="match status" value="1"/>
</dbReference>
<protein>
    <recommendedName>
        <fullName evidence="5">Cwf19-like C-terminal domain-containing protein</fullName>
    </recommendedName>
</protein>
<reference evidence="3 4" key="1">
    <citation type="journal article" date="2011" name="Proc. Natl. Acad. Sci. U.S.A.">
        <title>Evolutionary erosion of yeast sex chromosomes by mating-type switching accidents.</title>
        <authorList>
            <person name="Gordon J.L."/>
            <person name="Armisen D."/>
            <person name="Proux-Wera E."/>
            <person name="Oheigeartaigh S.S."/>
            <person name="Byrne K.P."/>
            <person name="Wolfe K.H."/>
        </authorList>
    </citation>
    <scope>NUCLEOTIDE SEQUENCE [LARGE SCALE GENOMIC DNA]</scope>
    <source>
        <strain evidence="4">ATCC 10662 / CBS 1146 / NBRC 0425 / NCYC 2629 / NRRL Y-866</strain>
    </source>
</reference>
<dbReference type="InterPro" id="IPR006767">
    <property type="entry name" value="Cwf19-like_C_dom-2"/>
</dbReference>
<feature type="domain" description="Cwf19-like C-terminal" evidence="2">
    <location>
        <begin position="245"/>
        <end position="368"/>
    </location>
</feature>
<proteinExistence type="predicted"/>
<dbReference type="GO" id="GO:0061632">
    <property type="term" value="F:RNA lariat debranching enzyme activator activity"/>
    <property type="evidence" value="ECO:0007669"/>
    <property type="project" value="EnsemblFungi"/>
</dbReference>
<evidence type="ECO:0008006" key="5">
    <source>
        <dbReference type="Google" id="ProtNLM"/>
    </source>
</evidence>
<gene>
    <name evidence="3" type="primary">TDEL0F03130</name>
    <name evidence="3" type="ORF">TDEL_0F03130</name>
</gene>
<dbReference type="InterPro" id="IPR036265">
    <property type="entry name" value="HIT-like_sf"/>
</dbReference>